<evidence type="ECO:0000256" key="7">
    <source>
        <dbReference type="ARBA" id="ARBA00022777"/>
    </source>
</evidence>
<dbReference type="PANTHER" id="PTHR42724">
    <property type="entry name" value="TETRAACYLDISACCHARIDE 4'-KINASE"/>
    <property type="match status" value="1"/>
</dbReference>
<keyword evidence="3" id="KW-0444">Lipid biosynthesis</keyword>
<evidence type="ECO:0000256" key="8">
    <source>
        <dbReference type="ARBA" id="ARBA00022840"/>
    </source>
</evidence>
<dbReference type="InterPro" id="IPR027417">
    <property type="entry name" value="P-loop_NTPase"/>
</dbReference>
<evidence type="ECO:0000256" key="9">
    <source>
        <dbReference type="ARBA" id="ARBA00023098"/>
    </source>
</evidence>
<dbReference type="Pfam" id="PF02606">
    <property type="entry name" value="LpxK"/>
    <property type="match status" value="1"/>
</dbReference>
<keyword evidence="10" id="KW-1133">Transmembrane helix</keyword>
<dbReference type="NCBIfam" id="TIGR00682">
    <property type="entry name" value="lpxK"/>
    <property type="match status" value="1"/>
</dbReference>
<keyword evidence="5 11" id="KW-0808">Transferase</keyword>
<dbReference type="HAMAP" id="MF_00409">
    <property type="entry name" value="LpxK"/>
    <property type="match status" value="1"/>
</dbReference>
<keyword evidence="4" id="KW-0441">Lipid A biosynthesis</keyword>
<dbReference type="GO" id="GO:0005886">
    <property type="term" value="C:plasma membrane"/>
    <property type="evidence" value="ECO:0007669"/>
    <property type="project" value="TreeGrafter"/>
</dbReference>
<keyword evidence="6" id="KW-0547">Nucleotide-binding</keyword>
<evidence type="ECO:0000256" key="6">
    <source>
        <dbReference type="ARBA" id="ARBA00022741"/>
    </source>
</evidence>
<keyword evidence="9" id="KW-0443">Lipid metabolism</keyword>
<dbReference type="PANTHER" id="PTHR42724:SF1">
    <property type="entry name" value="TETRAACYLDISACCHARIDE 4'-KINASE, MITOCHONDRIAL-RELATED"/>
    <property type="match status" value="1"/>
</dbReference>
<keyword evidence="7 11" id="KW-0418">Kinase</keyword>
<dbReference type="EC" id="2.7.1.130" evidence="2"/>
<reference evidence="11" key="1">
    <citation type="submission" date="2016-10" db="EMBL/GenBank/DDBJ databases">
        <title>Sequence of Gallionella enrichment culture.</title>
        <authorList>
            <person name="Poehlein A."/>
            <person name="Muehling M."/>
            <person name="Daniel R."/>
        </authorList>
    </citation>
    <scope>NUCLEOTIDE SEQUENCE</scope>
</reference>
<evidence type="ECO:0000256" key="3">
    <source>
        <dbReference type="ARBA" id="ARBA00022516"/>
    </source>
</evidence>
<evidence type="ECO:0000256" key="2">
    <source>
        <dbReference type="ARBA" id="ARBA00012071"/>
    </source>
</evidence>
<dbReference type="GO" id="GO:0005524">
    <property type="term" value="F:ATP binding"/>
    <property type="evidence" value="ECO:0007669"/>
    <property type="project" value="UniProtKB-KW"/>
</dbReference>
<dbReference type="SUPFAM" id="SSF52540">
    <property type="entry name" value="P-loop containing nucleoside triphosphate hydrolases"/>
    <property type="match status" value="1"/>
</dbReference>
<organism evidence="11">
    <name type="scientific">mine drainage metagenome</name>
    <dbReference type="NCBI Taxonomy" id="410659"/>
    <lineage>
        <taxon>unclassified sequences</taxon>
        <taxon>metagenomes</taxon>
        <taxon>ecological metagenomes</taxon>
    </lineage>
</organism>
<protein>
    <recommendedName>
        <fullName evidence="2">tetraacyldisaccharide 4'-kinase</fullName>
        <ecNumber evidence="2">2.7.1.130</ecNumber>
    </recommendedName>
</protein>
<dbReference type="EMBL" id="MLJW01000801">
    <property type="protein sequence ID" value="OIQ82467.1"/>
    <property type="molecule type" value="Genomic_DNA"/>
</dbReference>
<evidence type="ECO:0000313" key="11">
    <source>
        <dbReference type="EMBL" id="OIQ82467.1"/>
    </source>
</evidence>
<keyword evidence="10" id="KW-0812">Transmembrane</keyword>
<name>A0A1J5QYD5_9ZZZZ</name>
<dbReference type="UniPathway" id="UPA00359">
    <property type="reaction ID" value="UER00482"/>
</dbReference>
<evidence type="ECO:0000256" key="1">
    <source>
        <dbReference type="ARBA" id="ARBA00004870"/>
    </source>
</evidence>
<dbReference type="GO" id="GO:0009029">
    <property type="term" value="F:lipid-A 4'-kinase activity"/>
    <property type="evidence" value="ECO:0007669"/>
    <property type="project" value="UniProtKB-EC"/>
</dbReference>
<dbReference type="GO" id="GO:0009244">
    <property type="term" value="P:lipopolysaccharide core region biosynthetic process"/>
    <property type="evidence" value="ECO:0007669"/>
    <property type="project" value="TreeGrafter"/>
</dbReference>
<comment type="pathway">
    <text evidence="1">Glycolipid biosynthesis; lipid IV(A) biosynthesis; lipid IV(A) from (3R)-3-hydroxytetradecanoyl-[acyl-carrier-protein] and UDP-N-acetyl-alpha-D-glucosamine: step 6/6.</text>
</comment>
<comment type="caution">
    <text evidence="11">The sequence shown here is derived from an EMBL/GenBank/DDBJ whole genome shotgun (WGS) entry which is preliminary data.</text>
</comment>
<keyword evidence="10" id="KW-0472">Membrane</keyword>
<gene>
    <name evidence="11" type="primary">lpxK_10</name>
    <name evidence="11" type="ORF">GALL_357440</name>
</gene>
<feature type="transmembrane region" description="Helical" evidence="10">
    <location>
        <begin position="26"/>
        <end position="47"/>
    </location>
</feature>
<evidence type="ECO:0000256" key="10">
    <source>
        <dbReference type="SAM" id="Phobius"/>
    </source>
</evidence>
<accession>A0A1J5QYD5</accession>
<keyword evidence="8" id="KW-0067">ATP-binding</keyword>
<dbReference type="AlphaFoldDB" id="A0A1J5QYD5"/>
<evidence type="ECO:0000256" key="4">
    <source>
        <dbReference type="ARBA" id="ARBA00022556"/>
    </source>
</evidence>
<dbReference type="InterPro" id="IPR003758">
    <property type="entry name" value="LpxK"/>
</dbReference>
<sequence length="342" mass="37656">MPGCTRSNSVSALVQSWLERQWYRHGWWPVVLLPLDLFMGLMAWSRYMTYRTGLRRAWRAPVPVVVVGNITVGGTGKTPLVLWLVDFLRAQGWRPGIISRGYGGQAQGVMQVTAASHADDVGDEPLLMARRARCPLWVGRDRPAAARALLAAHPECDVLVSDDGLQHYALARDVEIVVVDGARMYGNRAMLPVGPLREPLWRLDRVDAVVINGGGRGQLEQEYGMALQGDRFRRLCHDAEAAGASEFSGKRLHAIAGIGNPARFFSHLRVLGLDVIEHVFPDHHRFTAADLQIEQADAILMTEKDAVKCFAIAPGNAWYLPVSAEISGGLGKKILEKISKAN</sequence>
<evidence type="ECO:0000256" key="5">
    <source>
        <dbReference type="ARBA" id="ARBA00022679"/>
    </source>
</evidence>
<proteinExistence type="inferred from homology"/>
<dbReference type="GO" id="GO:0009245">
    <property type="term" value="P:lipid A biosynthetic process"/>
    <property type="evidence" value="ECO:0007669"/>
    <property type="project" value="UniProtKB-KW"/>
</dbReference>